<dbReference type="InterPro" id="IPR000700">
    <property type="entry name" value="PAS-assoc_C"/>
</dbReference>
<dbReference type="InterPro" id="IPR052155">
    <property type="entry name" value="Biofilm_reg_signaling"/>
</dbReference>
<dbReference type="PROSITE" id="PS50110">
    <property type="entry name" value="RESPONSE_REGULATORY"/>
    <property type="match status" value="1"/>
</dbReference>
<dbReference type="SMART" id="SM00052">
    <property type="entry name" value="EAL"/>
    <property type="match status" value="1"/>
</dbReference>
<dbReference type="SMART" id="SM00091">
    <property type="entry name" value="PAS"/>
    <property type="match status" value="2"/>
</dbReference>
<evidence type="ECO:0000259" key="5">
    <source>
        <dbReference type="PROSITE" id="PS50883"/>
    </source>
</evidence>
<comment type="caution">
    <text evidence="7">The sequence shown here is derived from an EMBL/GenBank/DDBJ whole genome shotgun (WGS) entry which is preliminary data.</text>
</comment>
<dbReference type="InterPro" id="IPR001610">
    <property type="entry name" value="PAC"/>
</dbReference>
<dbReference type="AlphaFoldDB" id="A0AAX2M9E7"/>
<dbReference type="InterPro" id="IPR001633">
    <property type="entry name" value="EAL_dom"/>
</dbReference>
<keyword evidence="1" id="KW-0597">Phosphoprotein</keyword>
<feature type="domain" description="Response regulatory" evidence="2">
    <location>
        <begin position="48"/>
        <end position="163"/>
    </location>
</feature>
<evidence type="ECO:0000313" key="8">
    <source>
        <dbReference type="Proteomes" id="UP000254029"/>
    </source>
</evidence>
<dbReference type="InterPro" id="IPR001789">
    <property type="entry name" value="Sig_transdc_resp-reg_receiver"/>
</dbReference>
<dbReference type="Pfam" id="PF00989">
    <property type="entry name" value="PAS"/>
    <property type="match status" value="1"/>
</dbReference>
<dbReference type="SUPFAM" id="SSF141868">
    <property type="entry name" value="EAL domain-like"/>
    <property type="match status" value="1"/>
</dbReference>
<evidence type="ECO:0000259" key="2">
    <source>
        <dbReference type="PROSITE" id="PS50110"/>
    </source>
</evidence>
<dbReference type="PROSITE" id="PS50887">
    <property type="entry name" value="GGDEF"/>
    <property type="match status" value="1"/>
</dbReference>
<evidence type="ECO:0000256" key="1">
    <source>
        <dbReference type="PROSITE-ProRule" id="PRU00169"/>
    </source>
</evidence>
<feature type="domain" description="PAC" evidence="4">
    <location>
        <begin position="377"/>
        <end position="429"/>
    </location>
</feature>
<feature type="domain" description="GGDEF" evidence="6">
    <location>
        <begin position="461"/>
        <end position="594"/>
    </location>
</feature>
<feature type="domain" description="EAL" evidence="5">
    <location>
        <begin position="603"/>
        <end position="853"/>
    </location>
</feature>
<dbReference type="SMART" id="SM00267">
    <property type="entry name" value="GGDEF"/>
    <property type="match status" value="1"/>
</dbReference>
<dbReference type="InterPro" id="IPR035919">
    <property type="entry name" value="EAL_sf"/>
</dbReference>
<dbReference type="SMART" id="SM00086">
    <property type="entry name" value="PAC"/>
    <property type="match status" value="2"/>
</dbReference>
<dbReference type="Gene3D" id="3.30.450.20">
    <property type="entry name" value="PAS domain"/>
    <property type="match status" value="2"/>
</dbReference>
<dbReference type="PROSITE" id="PS50112">
    <property type="entry name" value="PAS"/>
    <property type="match status" value="1"/>
</dbReference>
<dbReference type="PROSITE" id="PS50113">
    <property type="entry name" value="PAC"/>
    <property type="match status" value="2"/>
</dbReference>
<dbReference type="Gene3D" id="3.30.70.270">
    <property type="match status" value="1"/>
</dbReference>
<dbReference type="FunFam" id="3.30.70.270:FF:000001">
    <property type="entry name" value="Diguanylate cyclase domain protein"/>
    <property type="match status" value="1"/>
</dbReference>
<dbReference type="CDD" id="cd00130">
    <property type="entry name" value="PAS"/>
    <property type="match status" value="1"/>
</dbReference>
<dbReference type="Pfam" id="PF08448">
    <property type="entry name" value="PAS_4"/>
    <property type="match status" value="1"/>
</dbReference>
<dbReference type="Gene3D" id="3.40.50.2300">
    <property type="match status" value="1"/>
</dbReference>
<dbReference type="SUPFAM" id="SSF55785">
    <property type="entry name" value="PYP-like sensor domain (PAS domain)"/>
    <property type="match status" value="2"/>
</dbReference>
<dbReference type="PANTHER" id="PTHR44757:SF4">
    <property type="entry name" value="DIGUANYLATE CYCLASE DGCE-RELATED"/>
    <property type="match status" value="1"/>
</dbReference>
<evidence type="ECO:0000259" key="3">
    <source>
        <dbReference type="PROSITE" id="PS50112"/>
    </source>
</evidence>
<dbReference type="CDD" id="cd01949">
    <property type="entry name" value="GGDEF"/>
    <property type="match status" value="1"/>
</dbReference>
<dbReference type="Gene3D" id="3.20.20.450">
    <property type="entry name" value="EAL domain"/>
    <property type="match status" value="1"/>
</dbReference>
<reference evidence="7 8" key="1">
    <citation type="submission" date="2018-06" db="EMBL/GenBank/DDBJ databases">
        <authorList>
            <consortium name="Pathogen Informatics"/>
            <person name="Doyle S."/>
        </authorList>
    </citation>
    <scope>NUCLEOTIDE SEQUENCE [LARGE SCALE GENOMIC DNA]</scope>
    <source>
        <strain evidence="7 8">NCTC8684</strain>
    </source>
</reference>
<dbReference type="NCBIfam" id="TIGR00229">
    <property type="entry name" value="sensory_box"/>
    <property type="match status" value="2"/>
</dbReference>
<dbReference type="Pfam" id="PF00072">
    <property type="entry name" value="Response_reg"/>
    <property type="match status" value="1"/>
</dbReference>
<feature type="modified residue" description="4-aspartylphosphate" evidence="1">
    <location>
        <position position="96"/>
    </location>
</feature>
<evidence type="ECO:0000313" key="7">
    <source>
        <dbReference type="EMBL" id="SUX33273.1"/>
    </source>
</evidence>
<dbReference type="InterPro" id="IPR000160">
    <property type="entry name" value="GGDEF_dom"/>
</dbReference>
<dbReference type="InterPro" id="IPR043128">
    <property type="entry name" value="Rev_trsase/Diguanyl_cyclase"/>
</dbReference>
<evidence type="ECO:0000259" key="4">
    <source>
        <dbReference type="PROSITE" id="PS50113"/>
    </source>
</evidence>
<protein>
    <submittedName>
        <fullName evidence="7">Bacteriophytochrome cph2</fullName>
    </submittedName>
</protein>
<proteinExistence type="predicted"/>
<name>A0AAX2M9E7_CHRVL</name>
<dbReference type="GO" id="GO:0006355">
    <property type="term" value="P:regulation of DNA-templated transcription"/>
    <property type="evidence" value="ECO:0007669"/>
    <property type="project" value="InterPro"/>
</dbReference>
<dbReference type="InterPro" id="IPR029787">
    <property type="entry name" value="Nucleotide_cyclase"/>
</dbReference>
<dbReference type="GO" id="GO:0003824">
    <property type="term" value="F:catalytic activity"/>
    <property type="evidence" value="ECO:0007669"/>
    <property type="project" value="UniProtKB-ARBA"/>
</dbReference>
<evidence type="ECO:0000259" key="6">
    <source>
        <dbReference type="PROSITE" id="PS50887"/>
    </source>
</evidence>
<organism evidence="7 8">
    <name type="scientific">Chromobacterium violaceum</name>
    <dbReference type="NCBI Taxonomy" id="536"/>
    <lineage>
        <taxon>Bacteria</taxon>
        <taxon>Pseudomonadati</taxon>
        <taxon>Pseudomonadota</taxon>
        <taxon>Betaproteobacteria</taxon>
        <taxon>Neisseriales</taxon>
        <taxon>Chromobacteriaceae</taxon>
        <taxon>Chromobacterium</taxon>
    </lineage>
</organism>
<dbReference type="NCBIfam" id="TIGR00254">
    <property type="entry name" value="GGDEF"/>
    <property type="match status" value="1"/>
</dbReference>
<sequence length="853" mass="94425">MHNYNEWNAAANLTSKPACRMRGADARILLPSSQGSPMFNDLRREQASILIVDDVASNIHVIREAVRGLGEVRFATSGKAALEIAQKNAPDVILLDIEMPGMDGYEVCKAIKASPRLRDIPVIFVTSHDQREHELQALNMGGVDFLHKPLNVPVARARIQTHLALQLKTRQLALAKKDLADVLQHLPAFVAHWSGGLCCQFCNDIAGHWFGVSAATMRGMHVRKVLGETNYAAIEEHLKDVMRGNCPSFDLGFVRREGGLLYGQVSLVFRPDEEGQPGFLMLITDVTERKRAEQALRDEKERIRITLNSIGDAVIATDANGNITFLNPIAEDMTGWQSREALGEPVEKIMPLRESSQGHAMFNPIRLVLSEQRSVGMAMNCALQRRDGQLLELEDSASPILDHAGKLTGAIIVFHDVSEARAMAVKMTHLAHHDALTNLPNRMLLQDRTQQALQQAAHSGDRLGLYILDIDHFKVINDSMGHSVGDQLLQRVARRLQAALRPCDTVSRQGGDEFIILVPGLGGIEQAGAMADKMLKAISEPYLLDGNRYDLSGSIGVGIYPDDSKNQEELYRHADAAMYRAKQEGRNRYRFFSSEIEEALLTRQALERHIRMGAEQGGFLVYYQPKVDAGGGGVVGLEALLRWRNDKDEIVSPSHFIPLAEETGLIVPLGLFVLRQACLDGKRWLDAGRRLRIAVNVSAVQVMESDFCDAVRRVLKETGLPTELLELEITEGVLAQDVERTMSVLAELKSLGVSIAIDDFGTGYSSLSYLKLFPLDVLKIDQSFIHDMLDDRHSAAIVAAIASMAQGMGLRLVAEGVEREEQARELLRLGCRIMQGFLYGRPEPAAEIDRRFA</sequence>
<dbReference type="Pfam" id="PF00990">
    <property type="entry name" value="GGDEF"/>
    <property type="match status" value="1"/>
</dbReference>
<dbReference type="Pfam" id="PF00563">
    <property type="entry name" value="EAL"/>
    <property type="match status" value="1"/>
</dbReference>
<dbReference type="InterPro" id="IPR013767">
    <property type="entry name" value="PAS_fold"/>
</dbReference>
<dbReference type="SMART" id="SM00448">
    <property type="entry name" value="REC"/>
    <property type="match status" value="1"/>
</dbReference>
<dbReference type="InterPro" id="IPR035965">
    <property type="entry name" value="PAS-like_dom_sf"/>
</dbReference>
<dbReference type="InterPro" id="IPR011006">
    <property type="entry name" value="CheY-like_superfamily"/>
</dbReference>
<accession>A0AAX2M9E7</accession>
<dbReference type="CDD" id="cd01948">
    <property type="entry name" value="EAL"/>
    <property type="match status" value="1"/>
</dbReference>
<dbReference type="PROSITE" id="PS50883">
    <property type="entry name" value="EAL"/>
    <property type="match status" value="1"/>
</dbReference>
<dbReference type="EMBL" id="UIGR01000001">
    <property type="protein sequence ID" value="SUX33273.1"/>
    <property type="molecule type" value="Genomic_DNA"/>
</dbReference>
<dbReference type="Proteomes" id="UP000254029">
    <property type="component" value="Unassembled WGS sequence"/>
</dbReference>
<dbReference type="SUPFAM" id="SSF52172">
    <property type="entry name" value="CheY-like"/>
    <property type="match status" value="1"/>
</dbReference>
<dbReference type="PANTHER" id="PTHR44757">
    <property type="entry name" value="DIGUANYLATE CYCLASE DGCP"/>
    <property type="match status" value="1"/>
</dbReference>
<feature type="domain" description="PAS" evidence="3">
    <location>
        <begin position="299"/>
        <end position="372"/>
    </location>
</feature>
<dbReference type="GO" id="GO:0000160">
    <property type="term" value="P:phosphorelay signal transduction system"/>
    <property type="evidence" value="ECO:0007669"/>
    <property type="project" value="InterPro"/>
</dbReference>
<dbReference type="InterPro" id="IPR013656">
    <property type="entry name" value="PAS_4"/>
</dbReference>
<dbReference type="InterPro" id="IPR000014">
    <property type="entry name" value="PAS"/>
</dbReference>
<feature type="domain" description="PAC" evidence="4">
    <location>
        <begin position="247"/>
        <end position="298"/>
    </location>
</feature>
<dbReference type="SUPFAM" id="SSF55073">
    <property type="entry name" value="Nucleotide cyclase"/>
    <property type="match status" value="1"/>
</dbReference>
<gene>
    <name evidence="7" type="primary">cph2_4</name>
    <name evidence="7" type="ORF">NCTC8684_02363</name>
</gene>